<keyword evidence="1" id="KW-0175">Coiled coil</keyword>
<feature type="coiled-coil region" evidence="1">
    <location>
        <begin position="565"/>
        <end position="592"/>
    </location>
</feature>
<dbReference type="EMBL" id="AAKL01000002">
    <property type="protein sequence ID" value="EAP74647.1"/>
    <property type="molecule type" value="Genomic_DNA"/>
</dbReference>
<evidence type="ECO:0000313" key="4">
    <source>
        <dbReference type="Proteomes" id="UP000005933"/>
    </source>
</evidence>
<evidence type="ECO:0000313" key="3">
    <source>
        <dbReference type="EMBL" id="EAP74647.1"/>
    </source>
</evidence>
<feature type="compositionally biased region" description="Polar residues" evidence="2">
    <location>
        <begin position="1"/>
        <end position="14"/>
    </location>
</feature>
<dbReference type="Proteomes" id="UP000005933">
    <property type="component" value="Unassembled WGS sequence"/>
</dbReference>
<name>A0AB33VIN4_RALSU</name>
<feature type="coiled-coil region" evidence="1">
    <location>
        <begin position="731"/>
        <end position="758"/>
    </location>
</feature>
<accession>A0AB33VIN4</accession>
<reference evidence="3 4" key="1">
    <citation type="journal article" date="2006" name="Mol. Plant Microbe Interact.">
        <title>Identification of open reading frames unique to a select agent: Ralstonia solanacearum race 3 biovar 2.</title>
        <authorList>
            <person name="Gabriel D.W."/>
            <person name="Allen C."/>
            <person name="Schell M."/>
            <person name="Denny T.P."/>
            <person name="Greenberg J.T."/>
            <person name="Duan Y.P."/>
            <person name="Flores-Cruz Z."/>
            <person name="Huang Q."/>
            <person name="Clifford J.M."/>
            <person name="Presting G."/>
            <person name="Gonzalez E.T."/>
            <person name="Reddy J."/>
            <person name="Elphinstone J."/>
            <person name="Swanson J."/>
            <person name="Yao J."/>
            <person name="Mulholland V."/>
            <person name="Liu L."/>
            <person name="Farmerie W."/>
            <person name="Patnaikuni M."/>
            <person name="Balogh B."/>
            <person name="Norman D."/>
            <person name="Alvarez A."/>
            <person name="Castillo J.A."/>
            <person name="Jones J."/>
            <person name="Saddler G."/>
            <person name="Walunas T."/>
            <person name="Zhukov A."/>
            <person name="Mikhailova N."/>
        </authorList>
    </citation>
    <scope>NUCLEOTIDE SEQUENCE [LARGE SCALE GENOMIC DNA]</scope>
    <source>
        <strain evidence="3 4">UW551</strain>
    </source>
</reference>
<proteinExistence type="predicted"/>
<evidence type="ECO:0000256" key="1">
    <source>
        <dbReference type="SAM" id="Coils"/>
    </source>
</evidence>
<evidence type="ECO:0008006" key="5">
    <source>
        <dbReference type="Google" id="ProtNLM"/>
    </source>
</evidence>
<feature type="region of interest" description="Disordered" evidence="2">
    <location>
        <begin position="1"/>
        <end position="21"/>
    </location>
</feature>
<evidence type="ECO:0000256" key="2">
    <source>
        <dbReference type="SAM" id="MobiDB-lite"/>
    </source>
</evidence>
<comment type="caution">
    <text evidence="3">The sequence shown here is derived from an EMBL/GenBank/DDBJ whole genome shotgun (WGS) entry which is preliminary data.</text>
</comment>
<sequence>MADTQNIVVDQAGQSMPAVNPNPVGVIQHDEVAARMNQPDAWDVAGATWRLDTIVGQALNSLHHAGQDETPDPAFNPYTYLEQNKKQYEDILPLITNGTTGFSGIRSRAGFENFVATQRKNLRDRETIARGEGGSILLNMGVSMLDVTSLISGAGFVRAGVGATRAVRMASTAAAFATDAAVQESLLHSMDASRSREESFMNIGVGTFLGAGLGAVFRHLPPDSALRTGHPDNPLHPDNFDKVEVNSHYVGQLPSEGDSIGAMRATIGAEGSEVAVGRGAIAKGVDKLFSIAPTPLGRLARYQSEKGRETLLSLYDTGGLMTKAMARGDARPVEAETLKTIYDQRAQAVRNDVASIYQQANMDLGQSKAGTSARGLVNTLTLGDKDINAIPQKVFNDAITDVAIARRTGDTLGSEKVMKRLIDAGLAPEDAKSAHKRVFEAADKYRDAYDSIWSEAERMGLADPKLKGVGEYGMPQLWVKSRIDENPEEFRALMQQHLGTRPMENWLIEEGYIKDPNAKPVTGPDGKVVDLTPYASWDDIVKSGDSTLQNDILKAWRGEEQAFANDFLNAKLRAHEQQQLKAQDQLSDLMTQLGSAETDYRAARLSEMKAAGRAIERGIVTRSVAAASLKAERAETKVKSLLAHHPAPESLGDELMAGLRQTGHQIDIAGPRVTEASARASEADSLVTSLRGEKKGVIGELKDVSAMETGMEKSRALRPLREDHYRLKRELADAIEEQRGAQRELADANKELERLSREQAGQYKWLEAVAKDVETLKANEADALLAPGFRAQEIGNMDKLSVLKSALDDATVARKAAYELRRQLGEDVKSARRAANRSATQLRQTAFKVRKGTSADHPLNQYVQQLSEGLRGKERAPRGLLLDEQPLTGRLKERQFNFSPEEYQRFRELGMLEGNADDAFIRYAQDMGGQMAVHRALNGKKVDAAIREVEEDYDRLIGSAKTTQGRDALRAQRDNLTDDIRHAYDRLLGKYDSKDTNGIVWIADKLKMMGLIRYMGGFIFSAIGDLATAQWAAPGSLMHAITRKTSREYKYILEQAAKGDPDMKELQMILGSFETGLHLNMSDKALGRGSVRDHIGFGTGLTRDITSKIDKYMDLTADAGNKLSGLAWYSNVVRRSAGLVQLANIRNWAGKYATLSAGKKADLAALGIGEAEAKRLDTLFTKYGSEQRNGLFSPGMTKWLAETDGEEMKYVLESALTKTQKRASYTSGFGNQPLLMDKWYGKLFLQFQSNAFQFTNNFMRAGFQRGAVTGEHGRFAAAMGTGLAVGVLMNAIAAFRKGQDVTKQTPQEMAYNTIQRSGLLGFLGSYVDAGVKLGDPVLKENFGFTLGGGASKFSQNSWLANLMGPWAGNVESLGGIDLAPVRRIP</sequence>
<organism evidence="3 4">
    <name type="scientific">Ralstonia solanacearum (strain UW551)</name>
    <dbReference type="NCBI Taxonomy" id="342110"/>
    <lineage>
        <taxon>Bacteria</taxon>
        <taxon>Pseudomonadati</taxon>
        <taxon>Pseudomonadota</taxon>
        <taxon>Betaproteobacteria</taxon>
        <taxon>Burkholderiales</taxon>
        <taxon>Burkholderiaceae</taxon>
        <taxon>Ralstonia</taxon>
        <taxon>Ralstonia solanacearum species complex</taxon>
    </lineage>
</organism>
<dbReference type="RefSeq" id="WP_004376800.1">
    <property type="nucleotide sequence ID" value="NZ_AAKL01000002.1"/>
</dbReference>
<gene>
    <name evidence="3" type="ORF">RRSL_04505</name>
</gene>
<protein>
    <recommendedName>
        <fullName evidence="5">Internal virion protein</fullName>
    </recommendedName>
</protein>